<evidence type="ECO:0000313" key="1">
    <source>
        <dbReference type="EMBL" id="VAW76383.1"/>
    </source>
</evidence>
<proteinExistence type="predicted"/>
<sequence>MTADTGYASEVNMKYLNENKINGYIPDNKFRQRNPKFKQQNENHGKRKPVTGKKKIIKKVTMNKIPSSDSDFDPVNKVCVCPAKE</sequence>
<reference evidence="1" key="1">
    <citation type="submission" date="2018-06" db="EMBL/GenBank/DDBJ databases">
        <authorList>
            <person name="Zhirakovskaya E."/>
        </authorList>
    </citation>
    <scope>NUCLEOTIDE SEQUENCE</scope>
</reference>
<protein>
    <submittedName>
        <fullName evidence="1">Uncharacterized protein</fullName>
    </submittedName>
</protein>
<dbReference type="EMBL" id="UOFL01000106">
    <property type="protein sequence ID" value="VAW76383.1"/>
    <property type="molecule type" value="Genomic_DNA"/>
</dbReference>
<organism evidence="1">
    <name type="scientific">hydrothermal vent metagenome</name>
    <dbReference type="NCBI Taxonomy" id="652676"/>
    <lineage>
        <taxon>unclassified sequences</taxon>
        <taxon>metagenomes</taxon>
        <taxon>ecological metagenomes</taxon>
    </lineage>
</organism>
<name>A0A3B0YJT3_9ZZZZ</name>
<dbReference type="AlphaFoldDB" id="A0A3B0YJT3"/>
<gene>
    <name evidence="1" type="ORF">MNBD_GAMMA12-2614</name>
</gene>
<accession>A0A3B0YJT3</accession>